<organism evidence="8 9">
    <name type="scientific">Mycolicibacterium thermoresistibile</name>
    <name type="common">Mycobacterium thermoresistibile</name>
    <dbReference type="NCBI Taxonomy" id="1797"/>
    <lineage>
        <taxon>Bacteria</taxon>
        <taxon>Bacillati</taxon>
        <taxon>Actinomycetota</taxon>
        <taxon>Actinomycetes</taxon>
        <taxon>Mycobacteriales</taxon>
        <taxon>Mycobacteriaceae</taxon>
        <taxon>Mycolicibacterium</taxon>
    </lineage>
</organism>
<dbReference type="OrthoDB" id="4763237at2"/>
<name>A0A100XHB7_MYCTH</name>
<dbReference type="SUPFAM" id="SSF89392">
    <property type="entry name" value="Prokaryotic lipoproteins and lipoprotein localization factors"/>
    <property type="match status" value="1"/>
</dbReference>
<dbReference type="PROSITE" id="PS51257">
    <property type="entry name" value="PROKAR_LIPOPROTEIN"/>
    <property type="match status" value="1"/>
</dbReference>
<keyword evidence="4" id="KW-0732">Signal</keyword>
<evidence type="ECO:0000256" key="6">
    <source>
        <dbReference type="ARBA" id="ARBA00023139"/>
    </source>
</evidence>
<proteinExistence type="inferred from homology"/>
<dbReference type="Pfam" id="PF07161">
    <property type="entry name" value="LppX_LprAFG"/>
    <property type="match status" value="1"/>
</dbReference>
<dbReference type="GO" id="GO:0030313">
    <property type="term" value="C:cell envelope"/>
    <property type="evidence" value="ECO:0007669"/>
    <property type="project" value="UniProtKB-SubCell"/>
</dbReference>
<evidence type="ECO:0008006" key="10">
    <source>
        <dbReference type="Google" id="ProtNLM"/>
    </source>
</evidence>
<dbReference type="InterPro" id="IPR009830">
    <property type="entry name" value="LppX/LprAFG"/>
</dbReference>
<evidence type="ECO:0000313" key="9">
    <source>
        <dbReference type="Proteomes" id="UP000069654"/>
    </source>
</evidence>
<evidence type="ECO:0000256" key="7">
    <source>
        <dbReference type="ARBA" id="ARBA00023288"/>
    </source>
</evidence>
<reference evidence="9" key="2">
    <citation type="submission" date="2016-02" db="EMBL/GenBank/DDBJ databases">
        <title>Draft genome sequence of five rapidly growing Mycobacterium species.</title>
        <authorList>
            <person name="Katahira K."/>
            <person name="Gotou Y."/>
            <person name="Iida K."/>
            <person name="Ogura Y."/>
            <person name="Hayashi T."/>
        </authorList>
    </citation>
    <scope>NUCLEOTIDE SEQUENCE [LARGE SCALE GENOMIC DNA]</scope>
    <source>
        <strain evidence="9">JCM6362</strain>
    </source>
</reference>
<sequence length="247" mass="26008">MQTRFRHAGRTVPVRNLFALFALVALIVGVAGCSSGEDQADQSEQPTPDAATLLEEAAQTTRDLQSVRLDLTVQGEIPELPIETLQGDLTNVPEVGATGTADIIMMGQRFEDVDFVVAEGNLFAALAAGDYIDFGPAADIYDVSAILNPDTGLANLLANFSDDATVEGRETINGVRTLHVTGTVTPEAVNAIAPQIGAEAPVPAGAWIRADGARDLVQAQLEPDSGTTVTMTLSEWNKPVTVVKPEV</sequence>
<dbReference type="InterPro" id="IPR029046">
    <property type="entry name" value="LolA/LolB/LppX"/>
</dbReference>
<keyword evidence="3" id="KW-1003">Cell membrane</keyword>
<evidence type="ECO:0000256" key="2">
    <source>
        <dbReference type="ARBA" id="ARBA00009194"/>
    </source>
</evidence>
<protein>
    <recommendedName>
        <fullName evidence="10">LprG protein</fullName>
    </recommendedName>
</protein>
<keyword evidence="6" id="KW-0564">Palmitate</keyword>
<dbReference type="OMA" id="WGEPVTV"/>
<comment type="caution">
    <text evidence="8">The sequence shown here is derived from an EMBL/GenBank/DDBJ whole genome shotgun (WGS) entry which is preliminary data.</text>
</comment>
<accession>A0A100XHB7</accession>
<evidence type="ECO:0000256" key="5">
    <source>
        <dbReference type="ARBA" id="ARBA00023136"/>
    </source>
</evidence>
<evidence type="ECO:0000313" key="8">
    <source>
        <dbReference type="EMBL" id="GAT16672.1"/>
    </source>
</evidence>
<reference evidence="8 9" key="1">
    <citation type="journal article" date="2016" name="Genome Announc.">
        <title>Draft Genome Sequences of Five Rapidly Growing Mycobacterium Species, M. thermoresistibile, M. fortuitum subsp. acetamidolyticum, M. canariasense, M. brisbanense, and M. novocastrense.</title>
        <authorList>
            <person name="Katahira K."/>
            <person name="Ogura Y."/>
            <person name="Gotoh Y."/>
            <person name="Hayashi T."/>
        </authorList>
    </citation>
    <scope>NUCLEOTIDE SEQUENCE [LARGE SCALE GENOMIC DNA]</scope>
    <source>
        <strain evidence="8 9">JCM6362</strain>
    </source>
</reference>
<evidence type="ECO:0000256" key="1">
    <source>
        <dbReference type="ARBA" id="ARBA00004196"/>
    </source>
</evidence>
<evidence type="ECO:0000256" key="3">
    <source>
        <dbReference type="ARBA" id="ARBA00022475"/>
    </source>
</evidence>
<dbReference type="CDD" id="cd16334">
    <property type="entry name" value="LppX-like"/>
    <property type="match status" value="1"/>
</dbReference>
<dbReference type="AlphaFoldDB" id="A0A100XHB7"/>
<dbReference type="STRING" id="1797.RMCT_3641"/>
<dbReference type="EMBL" id="BCTB01000048">
    <property type="protein sequence ID" value="GAT16672.1"/>
    <property type="molecule type" value="Genomic_DNA"/>
</dbReference>
<comment type="subcellular location">
    <subcellularLocation>
        <location evidence="1">Cell envelope</location>
    </subcellularLocation>
</comment>
<dbReference type="RefSeq" id="WP_003925428.1">
    <property type="nucleotide sequence ID" value="NZ_BCTB01000048.1"/>
</dbReference>
<gene>
    <name evidence="8" type="ORF">RMCT_3641</name>
</gene>
<comment type="similarity">
    <text evidence="2">Belongs to the LppX/LprAFG lipoprotein family.</text>
</comment>
<keyword evidence="5" id="KW-0472">Membrane</keyword>
<keyword evidence="7" id="KW-0449">Lipoprotein</keyword>
<evidence type="ECO:0000256" key="4">
    <source>
        <dbReference type="ARBA" id="ARBA00022729"/>
    </source>
</evidence>
<dbReference type="Proteomes" id="UP000069654">
    <property type="component" value="Unassembled WGS sequence"/>
</dbReference>
<dbReference type="Gene3D" id="2.50.20.20">
    <property type="match status" value="1"/>
</dbReference>